<dbReference type="InterPro" id="IPR046851">
    <property type="entry name" value="NBCH_WD40"/>
</dbReference>
<dbReference type="InterPro" id="IPR036322">
    <property type="entry name" value="WD40_repeat_dom_sf"/>
</dbReference>
<feature type="domain" description="BEACH" evidence="2">
    <location>
        <begin position="1"/>
        <end position="117"/>
    </location>
</feature>
<dbReference type="InterPro" id="IPR001680">
    <property type="entry name" value="WD40_rpt"/>
</dbReference>
<dbReference type="PROSITE" id="PS50197">
    <property type="entry name" value="BEACH"/>
    <property type="match status" value="1"/>
</dbReference>
<organism evidence="3">
    <name type="scientific">Trypanosoma congolense (strain IL3000)</name>
    <dbReference type="NCBI Taxonomy" id="1068625"/>
    <lineage>
        <taxon>Eukaryota</taxon>
        <taxon>Discoba</taxon>
        <taxon>Euglenozoa</taxon>
        <taxon>Kinetoplastea</taxon>
        <taxon>Metakinetoplastina</taxon>
        <taxon>Trypanosomatida</taxon>
        <taxon>Trypanosomatidae</taxon>
        <taxon>Trypanosoma</taxon>
        <taxon>Nannomonas</taxon>
    </lineage>
</organism>
<keyword evidence="1" id="KW-0853">WD repeat</keyword>
<dbReference type="InterPro" id="IPR015943">
    <property type="entry name" value="WD40/YVTN_repeat-like_dom_sf"/>
</dbReference>
<gene>
    <name evidence="3" type="ORF">TCIL3000_10_5200</name>
</gene>
<evidence type="ECO:0000313" key="3">
    <source>
        <dbReference type="EMBL" id="CCC93755.1"/>
    </source>
</evidence>
<protein>
    <submittedName>
        <fullName evidence="3">Uncharacterized protein TCIL3000_10_5200</fullName>
    </submittedName>
</protein>
<dbReference type="SUPFAM" id="SSF50978">
    <property type="entry name" value="WD40 repeat-like"/>
    <property type="match status" value="1"/>
</dbReference>
<dbReference type="Pfam" id="PF02138">
    <property type="entry name" value="Beach"/>
    <property type="match status" value="1"/>
</dbReference>
<dbReference type="SMART" id="SM01026">
    <property type="entry name" value="Beach"/>
    <property type="match status" value="1"/>
</dbReference>
<dbReference type="VEuPathDB" id="TriTrypDB:TcIL3000_10_5200"/>
<dbReference type="PANTHER" id="PTHR13743">
    <property type="entry name" value="BEIGE/BEACH-RELATED"/>
    <property type="match status" value="1"/>
</dbReference>
<dbReference type="SUPFAM" id="SSF81837">
    <property type="entry name" value="BEACH domain"/>
    <property type="match status" value="1"/>
</dbReference>
<accession>G0UWI9</accession>
<dbReference type="PROSITE" id="PS50294">
    <property type="entry name" value="WD_REPEATS_REGION"/>
    <property type="match status" value="1"/>
</dbReference>
<dbReference type="PANTHER" id="PTHR13743:SF112">
    <property type="entry name" value="BEACH DOMAIN-CONTAINING PROTEIN"/>
    <property type="match status" value="1"/>
</dbReference>
<dbReference type="Pfam" id="PF20426">
    <property type="entry name" value="NBCH_WD40"/>
    <property type="match status" value="1"/>
</dbReference>
<dbReference type="Gene3D" id="1.10.1540.10">
    <property type="entry name" value="BEACH domain"/>
    <property type="match status" value="1"/>
</dbReference>
<dbReference type="SMART" id="SM00320">
    <property type="entry name" value="WD40"/>
    <property type="match status" value="3"/>
</dbReference>
<evidence type="ECO:0000256" key="1">
    <source>
        <dbReference type="PROSITE-ProRule" id="PRU00221"/>
    </source>
</evidence>
<evidence type="ECO:0000259" key="2">
    <source>
        <dbReference type="PROSITE" id="PS50197"/>
    </source>
</evidence>
<dbReference type="InterPro" id="IPR050865">
    <property type="entry name" value="BEACH_Domain"/>
</dbReference>
<dbReference type="Gene3D" id="2.130.10.10">
    <property type="entry name" value="YVTN repeat-like/Quinoprotein amine dehydrogenase"/>
    <property type="match status" value="1"/>
</dbReference>
<dbReference type="EMBL" id="HE575323">
    <property type="protein sequence ID" value="CCC93755.1"/>
    <property type="molecule type" value="Genomic_DNA"/>
</dbReference>
<dbReference type="InterPro" id="IPR036372">
    <property type="entry name" value="BEACH_dom_sf"/>
</dbReference>
<dbReference type="AlphaFoldDB" id="G0UWI9"/>
<name>G0UWI9_TRYCI</name>
<proteinExistence type="predicted"/>
<dbReference type="PROSITE" id="PS50082">
    <property type="entry name" value="WD_REPEATS_2"/>
    <property type="match status" value="1"/>
</dbReference>
<feature type="repeat" description="WD" evidence="1">
    <location>
        <begin position="323"/>
        <end position="355"/>
    </location>
</feature>
<sequence length="554" mass="60658">MNSNKVRFGCRQDGRPMDALELPPWAHGDPYEFVYRMREALESDYVSLNLHHWIDLIFGYKQRGKDAISALNVFNWHSYEDLDKNHTGNVDQKLLIDSLDNIGQTPIQLFTKPHGERCAVEWVDPLRCTLDMKTVAIHAFCARVARVAILDHERVLVMCGNGTILLYRLLVSPVMRRVERSLNAHRAASSPTCNANSANANGSFSGKHSTGAAVSSVVAQASSYLLGMVSGTASSVSPRELADNTAFQRPSLDIVEEFEQRVPPLPLGMIPNTDEKSGGPCETENVAVLSLGNEVFVAIGGLFDNSIMIRHLTSTIAIPDERLHAHYDRVVLVAASADSKYLVSGAEDTTFIVWSCHYQRQMEKPCIELLFAVYGHEDNPTAVSVCPAVDIVATASRDGVLMLHSLSNCRLERSLRHPSRFSIDRVLIQASCYLPNILYTSAVDNVIHQVSINGVTLRSVAAPGRITGWCTTPKQSLLITTAPLTNTSASEEGCGMLHFMHAFYLNVVKSVQCPLFTPGDTLATCAVHALNPQIVVCGSAHGTLSLLRLVSPPE</sequence>
<reference evidence="3" key="1">
    <citation type="journal article" date="2012" name="Proc. Natl. Acad. Sci. U.S.A.">
        <title>Antigenic diversity is generated by distinct evolutionary mechanisms in African trypanosome species.</title>
        <authorList>
            <person name="Jackson A.P."/>
            <person name="Berry A."/>
            <person name="Aslett M."/>
            <person name="Allison H.C."/>
            <person name="Burton P."/>
            <person name="Vavrova-Anderson J."/>
            <person name="Brown R."/>
            <person name="Browne H."/>
            <person name="Corton N."/>
            <person name="Hauser H."/>
            <person name="Gamble J."/>
            <person name="Gilderthorp R."/>
            <person name="Marcello L."/>
            <person name="McQuillan J."/>
            <person name="Otto T.D."/>
            <person name="Quail M.A."/>
            <person name="Sanders M.J."/>
            <person name="van Tonder A."/>
            <person name="Ginger M.L."/>
            <person name="Field M.C."/>
            <person name="Barry J.D."/>
            <person name="Hertz-Fowler C."/>
            <person name="Berriman M."/>
        </authorList>
    </citation>
    <scope>NUCLEOTIDE SEQUENCE</scope>
    <source>
        <strain evidence="3">IL3000</strain>
    </source>
</reference>
<dbReference type="InterPro" id="IPR000409">
    <property type="entry name" value="BEACH_dom"/>
</dbReference>